<evidence type="ECO:0000256" key="8">
    <source>
        <dbReference type="ARBA" id="ARBA00023002"/>
    </source>
</evidence>
<keyword evidence="14" id="KW-0732">Signal</keyword>
<dbReference type="Gene3D" id="1.10.630.10">
    <property type="entry name" value="Cytochrome P450"/>
    <property type="match status" value="1"/>
</dbReference>
<gene>
    <name evidence="15" type="ORF">Aspvir_007863</name>
</gene>
<dbReference type="OrthoDB" id="4491047at2759"/>
<evidence type="ECO:0008006" key="17">
    <source>
        <dbReference type="Google" id="ProtNLM"/>
    </source>
</evidence>
<comment type="caution">
    <text evidence="15">The sequence shown here is derived from an EMBL/GenBank/DDBJ whole genome shotgun (WGS) entry which is preliminary data.</text>
</comment>
<dbReference type="InterPro" id="IPR017972">
    <property type="entry name" value="Cyt_P450_CS"/>
</dbReference>
<dbReference type="GO" id="GO:0016020">
    <property type="term" value="C:membrane"/>
    <property type="evidence" value="ECO:0007669"/>
    <property type="project" value="UniProtKB-SubCell"/>
</dbReference>
<feature type="signal peptide" evidence="14">
    <location>
        <begin position="1"/>
        <end position="26"/>
    </location>
</feature>
<dbReference type="GO" id="GO:0016705">
    <property type="term" value="F:oxidoreductase activity, acting on paired donors, with incorporation or reduction of molecular oxygen"/>
    <property type="evidence" value="ECO:0007669"/>
    <property type="project" value="InterPro"/>
</dbReference>
<evidence type="ECO:0000313" key="15">
    <source>
        <dbReference type="EMBL" id="GIK03789.1"/>
    </source>
</evidence>
<evidence type="ECO:0000256" key="13">
    <source>
        <dbReference type="RuleBase" id="RU000461"/>
    </source>
</evidence>
<evidence type="ECO:0000256" key="2">
    <source>
        <dbReference type="ARBA" id="ARBA00004370"/>
    </source>
</evidence>
<keyword evidence="9 12" id="KW-0408">Iron</keyword>
<evidence type="ECO:0000313" key="16">
    <source>
        <dbReference type="Proteomes" id="UP000710440"/>
    </source>
</evidence>
<name>A0A9P3C4I0_ASPVI</name>
<evidence type="ECO:0000256" key="4">
    <source>
        <dbReference type="ARBA" id="ARBA00022617"/>
    </source>
</evidence>
<evidence type="ECO:0000256" key="5">
    <source>
        <dbReference type="ARBA" id="ARBA00022692"/>
    </source>
</evidence>
<feature type="chain" id="PRO_5040143850" description="Cytochrome P450" evidence="14">
    <location>
        <begin position="27"/>
        <end position="515"/>
    </location>
</feature>
<evidence type="ECO:0000256" key="6">
    <source>
        <dbReference type="ARBA" id="ARBA00022723"/>
    </source>
</evidence>
<keyword evidence="4 12" id="KW-0349">Heme</keyword>
<dbReference type="PANTHER" id="PTHR24305">
    <property type="entry name" value="CYTOCHROME P450"/>
    <property type="match status" value="1"/>
</dbReference>
<evidence type="ECO:0000256" key="3">
    <source>
        <dbReference type="ARBA" id="ARBA00010617"/>
    </source>
</evidence>
<dbReference type="SUPFAM" id="SSF48264">
    <property type="entry name" value="Cytochrome P450"/>
    <property type="match status" value="1"/>
</dbReference>
<keyword evidence="11" id="KW-0472">Membrane</keyword>
<dbReference type="InterPro" id="IPR050121">
    <property type="entry name" value="Cytochrome_P450_monoxygenase"/>
</dbReference>
<dbReference type="InterPro" id="IPR002401">
    <property type="entry name" value="Cyt_P450_E_grp-I"/>
</dbReference>
<comment type="subcellular location">
    <subcellularLocation>
        <location evidence="2">Membrane</location>
    </subcellularLocation>
</comment>
<sequence>MAIEIFVVTVAVAIQLLVSPIPEASTIKILLSYFAGNCAVLAWQFQTTQAVKTAFPGPKSAAISKLWAANQCRLGRTVLTLKRLHEQYDSDIIRIGPNEVSINNVEAVHTIYKGRYQRGFFYEFRASNGELNLNTTRDYAKHSAWRKIWERAFSPTEILNYNKRVEHHAEKFITILKSQRGAAVNCSKLMDDLMFDITMDLGFGSDAGMQDGMGDGQYIQFLHKYACTVTVLSALRNAGELLCYLPVSAEVKAFRERGKQVVNDRQRSEAVRTDVFRHFLHCELDPGVQFSQTDLNTNALLILGAGTETTSSTASQILRLLAENPCIQSKLRAELDSHCSIETKLTVEMTRNLPYLNAVVSEGLRLVNPVPSGVPAITPPDGVYIGDVYIPGNVEVRIPSQVLMTDSRYFPQGGQFIPERWTGEMPELILDRRAYIPFGYGVHSCIGRQVALNEMRLVVGRVVKEFIISLGELYDAKQFSLQTKDYLTVQLASLPLKFTPRPKNADSNRGGEIYS</sequence>
<dbReference type="EMBL" id="BOPL01000006">
    <property type="protein sequence ID" value="GIK03789.1"/>
    <property type="molecule type" value="Genomic_DNA"/>
</dbReference>
<dbReference type="GO" id="GO:0020037">
    <property type="term" value="F:heme binding"/>
    <property type="evidence" value="ECO:0007669"/>
    <property type="project" value="InterPro"/>
</dbReference>
<organism evidence="15 16">
    <name type="scientific">Aspergillus viridinutans</name>
    <dbReference type="NCBI Taxonomy" id="75553"/>
    <lineage>
        <taxon>Eukaryota</taxon>
        <taxon>Fungi</taxon>
        <taxon>Dikarya</taxon>
        <taxon>Ascomycota</taxon>
        <taxon>Pezizomycotina</taxon>
        <taxon>Eurotiomycetes</taxon>
        <taxon>Eurotiomycetidae</taxon>
        <taxon>Eurotiales</taxon>
        <taxon>Aspergillaceae</taxon>
        <taxon>Aspergillus</taxon>
        <taxon>Aspergillus subgen. Fumigati</taxon>
    </lineage>
</organism>
<dbReference type="GO" id="GO:0005506">
    <property type="term" value="F:iron ion binding"/>
    <property type="evidence" value="ECO:0007669"/>
    <property type="project" value="InterPro"/>
</dbReference>
<comment type="cofactor">
    <cofactor evidence="1 12">
        <name>heme</name>
        <dbReference type="ChEBI" id="CHEBI:30413"/>
    </cofactor>
</comment>
<dbReference type="AlphaFoldDB" id="A0A9P3C4I0"/>
<keyword evidence="6 12" id="KW-0479">Metal-binding</keyword>
<keyword evidence="16" id="KW-1185">Reference proteome</keyword>
<reference evidence="15 16" key="1">
    <citation type="submission" date="2021-02" db="EMBL/GenBank/DDBJ databases">
        <title>Pan-genome distribution and transcriptional activeness of fungal secondary metabolism genes in Aspergillus section Fumigati.</title>
        <authorList>
            <person name="Takahashi H."/>
            <person name="Umemura M."/>
            <person name="Ninomiya A."/>
            <person name="Kusuya Y."/>
            <person name="Urayama S."/>
            <person name="Shimizu M."/>
            <person name="Watanabe A."/>
            <person name="Kamei K."/>
            <person name="Yaguchi T."/>
            <person name="Hagiwara D."/>
        </authorList>
    </citation>
    <scope>NUCLEOTIDE SEQUENCE [LARGE SCALE GENOMIC DNA]</scope>
    <source>
        <strain evidence="15 16">IFM 47045</strain>
    </source>
</reference>
<evidence type="ECO:0000256" key="9">
    <source>
        <dbReference type="ARBA" id="ARBA00023004"/>
    </source>
</evidence>
<evidence type="ECO:0000256" key="7">
    <source>
        <dbReference type="ARBA" id="ARBA00022989"/>
    </source>
</evidence>
<comment type="similarity">
    <text evidence="3 13">Belongs to the cytochrome P450 family.</text>
</comment>
<evidence type="ECO:0000256" key="11">
    <source>
        <dbReference type="ARBA" id="ARBA00023136"/>
    </source>
</evidence>
<keyword evidence="10 13" id="KW-0503">Monooxygenase</keyword>
<accession>A0A9P3C4I0</accession>
<dbReference type="Pfam" id="PF00067">
    <property type="entry name" value="p450"/>
    <property type="match status" value="1"/>
</dbReference>
<dbReference type="GeneID" id="66935845"/>
<dbReference type="Proteomes" id="UP000710440">
    <property type="component" value="Unassembled WGS sequence"/>
</dbReference>
<keyword evidence="7" id="KW-1133">Transmembrane helix</keyword>
<evidence type="ECO:0000256" key="10">
    <source>
        <dbReference type="ARBA" id="ARBA00023033"/>
    </source>
</evidence>
<evidence type="ECO:0000256" key="1">
    <source>
        <dbReference type="ARBA" id="ARBA00001971"/>
    </source>
</evidence>
<dbReference type="PRINTS" id="PR00385">
    <property type="entry name" value="P450"/>
</dbReference>
<dbReference type="GO" id="GO:0044283">
    <property type="term" value="P:small molecule biosynthetic process"/>
    <property type="evidence" value="ECO:0007669"/>
    <property type="project" value="UniProtKB-ARBA"/>
</dbReference>
<keyword evidence="5" id="KW-0812">Transmembrane</keyword>
<dbReference type="PRINTS" id="PR00463">
    <property type="entry name" value="EP450I"/>
</dbReference>
<dbReference type="InterPro" id="IPR001128">
    <property type="entry name" value="Cyt_P450"/>
</dbReference>
<dbReference type="RefSeq" id="XP_043126975.1">
    <property type="nucleotide sequence ID" value="XM_043271040.1"/>
</dbReference>
<dbReference type="GO" id="GO:0004497">
    <property type="term" value="F:monooxygenase activity"/>
    <property type="evidence" value="ECO:0007669"/>
    <property type="project" value="UniProtKB-KW"/>
</dbReference>
<dbReference type="PROSITE" id="PS00086">
    <property type="entry name" value="CYTOCHROME_P450"/>
    <property type="match status" value="1"/>
</dbReference>
<keyword evidence="8 13" id="KW-0560">Oxidoreductase</keyword>
<proteinExistence type="inferred from homology"/>
<feature type="binding site" description="axial binding residue" evidence="12">
    <location>
        <position position="445"/>
    </location>
    <ligand>
        <name>heme</name>
        <dbReference type="ChEBI" id="CHEBI:30413"/>
    </ligand>
    <ligandPart>
        <name>Fe</name>
        <dbReference type="ChEBI" id="CHEBI:18248"/>
    </ligandPart>
</feature>
<evidence type="ECO:0000256" key="12">
    <source>
        <dbReference type="PIRSR" id="PIRSR602401-1"/>
    </source>
</evidence>
<protein>
    <recommendedName>
        <fullName evidence="17">Cytochrome P450</fullName>
    </recommendedName>
</protein>
<dbReference type="InterPro" id="IPR036396">
    <property type="entry name" value="Cyt_P450_sf"/>
</dbReference>
<evidence type="ECO:0000256" key="14">
    <source>
        <dbReference type="SAM" id="SignalP"/>
    </source>
</evidence>
<dbReference type="PANTHER" id="PTHR24305:SF112">
    <property type="entry name" value="L-ORNITHINE-N5-MONOOXYGENASE (EUROFUNG)"/>
    <property type="match status" value="1"/>
</dbReference>